<dbReference type="GeneID" id="37223315"/>
<accession>A0A395HDN3</accession>
<feature type="region of interest" description="Disordered" evidence="1">
    <location>
        <begin position="1"/>
        <end position="27"/>
    </location>
</feature>
<organism evidence="2 3">
    <name type="scientific">Aspergillus ibericus CBS 121593</name>
    <dbReference type="NCBI Taxonomy" id="1448316"/>
    <lineage>
        <taxon>Eukaryota</taxon>
        <taxon>Fungi</taxon>
        <taxon>Dikarya</taxon>
        <taxon>Ascomycota</taxon>
        <taxon>Pezizomycotina</taxon>
        <taxon>Eurotiomycetes</taxon>
        <taxon>Eurotiomycetidae</taxon>
        <taxon>Eurotiales</taxon>
        <taxon>Aspergillaceae</taxon>
        <taxon>Aspergillus</taxon>
        <taxon>Aspergillus subgen. Circumdati</taxon>
    </lineage>
</organism>
<gene>
    <name evidence="2" type="ORF">BO80DRAFT_420786</name>
</gene>
<keyword evidence="3" id="KW-1185">Reference proteome</keyword>
<dbReference type="AlphaFoldDB" id="A0A395HDN3"/>
<evidence type="ECO:0000313" key="3">
    <source>
        <dbReference type="Proteomes" id="UP000249402"/>
    </source>
</evidence>
<dbReference type="OrthoDB" id="10408215at2759"/>
<dbReference type="VEuPathDB" id="FungiDB:BO80DRAFT_420786"/>
<dbReference type="EMBL" id="KZ824420">
    <property type="protein sequence ID" value="RAL05583.1"/>
    <property type="molecule type" value="Genomic_DNA"/>
</dbReference>
<protein>
    <submittedName>
        <fullName evidence="2">Uncharacterized protein</fullName>
    </submittedName>
</protein>
<sequence>MAPARKVMTAPSSPFLQVATPPESPPRVASLWNVDEDDRKPVLDAVRQALIDKMPVPPPFDMNRQARCSEAAPGSTIRSSNVMPPNAPRTPHLGSVAMNDAKEPIGLMVPSPNDRRAYANWTSAAADHRF</sequence>
<proteinExistence type="predicted"/>
<dbReference type="RefSeq" id="XP_025579910.1">
    <property type="nucleotide sequence ID" value="XM_025718450.1"/>
</dbReference>
<reference evidence="2 3" key="1">
    <citation type="submission" date="2018-02" db="EMBL/GenBank/DDBJ databases">
        <title>The genomes of Aspergillus section Nigri reveals drivers in fungal speciation.</title>
        <authorList>
            <consortium name="DOE Joint Genome Institute"/>
            <person name="Vesth T.C."/>
            <person name="Nybo J."/>
            <person name="Theobald S."/>
            <person name="Brandl J."/>
            <person name="Frisvad J.C."/>
            <person name="Nielsen K.F."/>
            <person name="Lyhne E.K."/>
            <person name="Kogle M.E."/>
            <person name="Kuo A."/>
            <person name="Riley R."/>
            <person name="Clum A."/>
            <person name="Nolan M."/>
            <person name="Lipzen A."/>
            <person name="Salamov A."/>
            <person name="Henrissat B."/>
            <person name="Wiebenga A."/>
            <person name="De vries R.P."/>
            <person name="Grigoriev I.V."/>
            <person name="Mortensen U.H."/>
            <person name="Andersen M.R."/>
            <person name="Baker S.E."/>
        </authorList>
    </citation>
    <scope>NUCLEOTIDE SEQUENCE [LARGE SCALE GENOMIC DNA]</scope>
    <source>
        <strain evidence="2 3">CBS 121593</strain>
    </source>
</reference>
<name>A0A395HDN3_9EURO</name>
<dbReference type="Proteomes" id="UP000249402">
    <property type="component" value="Unassembled WGS sequence"/>
</dbReference>
<feature type="region of interest" description="Disordered" evidence="1">
    <location>
        <begin position="54"/>
        <end position="98"/>
    </location>
</feature>
<evidence type="ECO:0000256" key="1">
    <source>
        <dbReference type="SAM" id="MobiDB-lite"/>
    </source>
</evidence>
<evidence type="ECO:0000313" key="2">
    <source>
        <dbReference type="EMBL" id="RAL05583.1"/>
    </source>
</evidence>